<evidence type="ECO:0000313" key="4">
    <source>
        <dbReference type="Proteomes" id="UP000178530"/>
    </source>
</evidence>
<reference evidence="3 4" key="1">
    <citation type="journal article" date="2016" name="Nat. Commun.">
        <title>Thousands of microbial genomes shed light on interconnected biogeochemical processes in an aquifer system.</title>
        <authorList>
            <person name="Anantharaman K."/>
            <person name="Brown C.T."/>
            <person name="Hug L.A."/>
            <person name="Sharon I."/>
            <person name="Castelle C.J."/>
            <person name="Probst A.J."/>
            <person name="Thomas B.C."/>
            <person name="Singh A."/>
            <person name="Wilkins M.J."/>
            <person name="Karaoz U."/>
            <person name="Brodie E.L."/>
            <person name="Williams K.H."/>
            <person name="Hubbard S.S."/>
            <person name="Banfield J.F."/>
        </authorList>
    </citation>
    <scope>NUCLEOTIDE SEQUENCE [LARGE SCALE GENOMIC DNA]</scope>
</reference>
<keyword evidence="2" id="KW-0732">Signal</keyword>
<evidence type="ECO:0008006" key="5">
    <source>
        <dbReference type="Google" id="ProtNLM"/>
    </source>
</evidence>
<evidence type="ECO:0000256" key="2">
    <source>
        <dbReference type="SAM" id="SignalP"/>
    </source>
</evidence>
<evidence type="ECO:0000313" key="3">
    <source>
        <dbReference type="EMBL" id="OHA99658.1"/>
    </source>
</evidence>
<feature type="coiled-coil region" evidence="1">
    <location>
        <begin position="135"/>
        <end position="179"/>
    </location>
</feature>
<dbReference type="AlphaFoldDB" id="A0A1G2TRB2"/>
<accession>A0A1G2TRB2</accession>
<dbReference type="EMBL" id="MHVU01000003">
    <property type="protein sequence ID" value="OHA99658.1"/>
    <property type="molecule type" value="Genomic_DNA"/>
</dbReference>
<protein>
    <recommendedName>
        <fullName evidence="5">Sushi domain-containing protein</fullName>
    </recommendedName>
</protein>
<proteinExistence type="predicted"/>
<dbReference type="Proteomes" id="UP000178530">
    <property type="component" value="Unassembled WGS sequence"/>
</dbReference>
<sequence length="497" mass="54589">MKITTTLFIVGLIMSPVIGLAQTSNAPVLPPTNITFPQTTAISPSPMPIKCGVNTFVVNNECGASAFKSAYVQCHDGYETTLGDATSCKSSETWQQYAKEVCVNRCSTGKEPNIIPKPLPQPLPAPKPISICYISDNLMQEYDRLILELQESESDKIRAEEITKKIIALKQEIAKQQKECANIPQPTTTSKPVPLAPPIAINKPIAVSINRCNEVTQWENKIVYYKKLNGLDDADLKKEGFARDEIEKILQDLSLGLEKVKTQCSNQSGTITAPGVAISGSVSVAEIVKPVVVESGQEISAYYKTKLEETTSAKGGEKQIEELKILRNEIDGLISNLIKSRKELEVSELNTLVNEVKVSKGEIKADNIAVKTTEKRMLVNIGDRPVSIEPTLSQVLIRDKGLEVKTNAVTIKENVLSVGGVEVKMSASEVTEKLNLAPKSVELKEENAKAVYDMKIEERRKLFGFIPFNIQKIVAADAANGNVLTERLPWYSFLTTK</sequence>
<feature type="signal peptide" evidence="2">
    <location>
        <begin position="1"/>
        <end position="26"/>
    </location>
</feature>
<gene>
    <name evidence="3" type="ORF">A3E32_02905</name>
</gene>
<comment type="caution">
    <text evidence="3">The sequence shown here is derived from an EMBL/GenBank/DDBJ whole genome shotgun (WGS) entry which is preliminary data.</text>
</comment>
<name>A0A1G2TRB2_9BACT</name>
<evidence type="ECO:0000256" key="1">
    <source>
        <dbReference type="SAM" id="Coils"/>
    </source>
</evidence>
<keyword evidence="1" id="KW-0175">Coiled coil</keyword>
<feature type="chain" id="PRO_5009584584" description="Sushi domain-containing protein" evidence="2">
    <location>
        <begin position="27"/>
        <end position="497"/>
    </location>
</feature>
<organism evidence="3 4">
    <name type="scientific">Candidatus Zambryskibacteria bacterium RIFCSPHIGHO2_12_FULL_38_37</name>
    <dbReference type="NCBI Taxonomy" id="1802751"/>
    <lineage>
        <taxon>Bacteria</taxon>
        <taxon>Candidatus Zambryskiibacteriota</taxon>
    </lineage>
</organism>